<dbReference type="STRING" id="207559.Dde_3588"/>
<protein>
    <submittedName>
        <fullName evidence="11">OmpA/MotB domain protein</fullName>
    </submittedName>
</protein>
<keyword evidence="4 9" id="KW-0812">Transmembrane</keyword>
<evidence type="ECO:0000313" key="12">
    <source>
        <dbReference type="Proteomes" id="UP000002710"/>
    </source>
</evidence>
<dbReference type="Pfam" id="PF13677">
    <property type="entry name" value="MotB_plug"/>
    <property type="match status" value="1"/>
</dbReference>
<dbReference type="SUPFAM" id="SSF103088">
    <property type="entry name" value="OmpA-like"/>
    <property type="match status" value="1"/>
</dbReference>
<dbReference type="KEGG" id="dde:Dde_3588"/>
<evidence type="ECO:0000256" key="9">
    <source>
        <dbReference type="SAM" id="Phobius"/>
    </source>
</evidence>
<comment type="similarity">
    <text evidence="2">Belongs to the MotB family.</text>
</comment>
<dbReference type="PANTHER" id="PTHR30329">
    <property type="entry name" value="STATOR ELEMENT OF FLAGELLAR MOTOR COMPLEX"/>
    <property type="match status" value="1"/>
</dbReference>
<evidence type="ECO:0000256" key="2">
    <source>
        <dbReference type="ARBA" id="ARBA00008914"/>
    </source>
</evidence>
<dbReference type="InterPro" id="IPR025713">
    <property type="entry name" value="MotB-like_N_dom"/>
</dbReference>
<dbReference type="Pfam" id="PF00691">
    <property type="entry name" value="OmpA"/>
    <property type="match status" value="1"/>
</dbReference>
<evidence type="ECO:0000256" key="1">
    <source>
        <dbReference type="ARBA" id="ARBA00004162"/>
    </source>
</evidence>
<proteinExistence type="inferred from homology"/>
<evidence type="ECO:0000259" key="10">
    <source>
        <dbReference type="PROSITE" id="PS51123"/>
    </source>
</evidence>
<evidence type="ECO:0000256" key="4">
    <source>
        <dbReference type="ARBA" id="ARBA00022692"/>
    </source>
</evidence>
<feature type="domain" description="OmpA-like" evidence="10">
    <location>
        <begin position="110"/>
        <end position="240"/>
    </location>
</feature>
<organism evidence="11 12">
    <name type="scientific">Oleidesulfovibrio alaskensis (strain ATCC BAA-1058 / DSM 17464 / G20)</name>
    <name type="common">Desulfovibrio alaskensis</name>
    <dbReference type="NCBI Taxonomy" id="207559"/>
    <lineage>
        <taxon>Bacteria</taxon>
        <taxon>Pseudomonadati</taxon>
        <taxon>Thermodesulfobacteriota</taxon>
        <taxon>Desulfovibrionia</taxon>
        <taxon>Desulfovibrionales</taxon>
        <taxon>Desulfovibrionaceae</taxon>
        <taxon>Oleidesulfovibrio</taxon>
    </lineage>
</organism>
<dbReference type="InterPro" id="IPR006665">
    <property type="entry name" value="OmpA-like"/>
</dbReference>
<evidence type="ECO:0000313" key="11">
    <source>
        <dbReference type="EMBL" id="ABB40381.1"/>
    </source>
</evidence>
<keyword evidence="3" id="KW-1003">Cell membrane</keyword>
<reference evidence="11 12" key="1">
    <citation type="journal article" date="2011" name="J. Bacteriol.">
        <title>Complete genome sequence and updated annotation of Desulfovibrio alaskensis G20.</title>
        <authorList>
            <person name="Hauser L.J."/>
            <person name="Land M.L."/>
            <person name="Brown S.D."/>
            <person name="Larimer F."/>
            <person name="Keller K.L."/>
            <person name="Rapp-Giles B.J."/>
            <person name="Price M.N."/>
            <person name="Lin M."/>
            <person name="Bruce D.C."/>
            <person name="Detter J.C."/>
            <person name="Tapia R."/>
            <person name="Han C.S."/>
            <person name="Goodwin L.A."/>
            <person name="Cheng J.F."/>
            <person name="Pitluck S."/>
            <person name="Copeland A."/>
            <person name="Lucas S."/>
            <person name="Nolan M."/>
            <person name="Lapidus A.L."/>
            <person name="Palumbo A.V."/>
            <person name="Wall J.D."/>
        </authorList>
    </citation>
    <scope>NUCLEOTIDE SEQUENCE [LARGE SCALE GENOMIC DNA]</scope>
    <source>
        <strain evidence="12">ATCC BAA 1058 / DSM 17464 / G20</strain>
    </source>
</reference>
<evidence type="ECO:0000256" key="3">
    <source>
        <dbReference type="ARBA" id="ARBA00022475"/>
    </source>
</evidence>
<dbReference type="Gene3D" id="3.30.1330.60">
    <property type="entry name" value="OmpA-like domain"/>
    <property type="match status" value="1"/>
</dbReference>
<sequence>MARKKNKKGGGGGAPKWLITFSDMMTLMLTFFVLLVSMSVLDERRKLVVLASVTGAFGIGSGSFNPHAEDGANRIVEPGPMQMGSVNDLQPLKDLIWEDPDSDLNFQQNSMVQILSINDAVLFRPGSFVLLPGGIKVLDRILPWLLRVEHPLLLAGHTATQRAEEGQEYKVVFDEKQLAPTWRLSFMRVMAVYRYLTGRGMPAENLKVEAFAHYRPRFDGTTPDGRRRNSRVDIVLDKRNREWIRKMREQEQRASADRRNFEYKDFRFSLDAPVEGPVGGRMNDGAPPQNDDVPQDAGGFDSLGRP</sequence>
<gene>
    <name evidence="11" type="ordered locus">Dde_3588</name>
</gene>
<evidence type="ECO:0000256" key="7">
    <source>
        <dbReference type="PROSITE-ProRule" id="PRU00473"/>
    </source>
</evidence>
<keyword evidence="5 9" id="KW-1133">Transmembrane helix</keyword>
<dbReference type="RefSeq" id="WP_011369263.1">
    <property type="nucleotide sequence ID" value="NC_007519.1"/>
</dbReference>
<dbReference type="GO" id="GO:0005886">
    <property type="term" value="C:plasma membrane"/>
    <property type="evidence" value="ECO:0007669"/>
    <property type="project" value="UniProtKB-SubCell"/>
</dbReference>
<evidence type="ECO:0000256" key="8">
    <source>
        <dbReference type="SAM" id="MobiDB-lite"/>
    </source>
</evidence>
<comment type="subcellular location">
    <subcellularLocation>
        <location evidence="1">Cell membrane</location>
        <topology evidence="1">Single-pass membrane protein</topology>
    </subcellularLocation>
</comment>
<name>Q30VB5_OLEA2</name>
<dbReference type="AlphaFoldDB" id="Q30VB5"/>
<keyword evidence="6 7" id="KW-0472">Membrane</keyword>
<accession>Q30VB5</accession>
<feature type="transmembrane region" description="Helical" evidence="9">
    <location>
        <begin position="21"/>
        <end position="41"/>
    </location>
</feature>
<feature type="region of interest" description="Disordered" evidence="8">
    <location>
        <begin position="271"/>
        <end position="306"/>
    </location>
</feature>
<evidence type="ECO:0000256" key="5">
    <source>
        <dbReference type="ARBA" id="ARBA00022989"/>
    </source>
</evidence>
<dbReference type="InterPro" id="IPR036737">
    <property type="entry name" value="OmpA-like_sf"/>
</dbReference>
<keyword evidence="12" id="KW-1185">Reference proteome</keyword>
<dbReference type="CDD" id="cd07185">
    <property type="entry name" value="OmpA_C-like"/>
    <property type="match status" value="1"/>
</dbReference>
<dbReference type="eggNOG" id="COG1360">
    <property type="taxonomic scope" value="Bacteria"/>
</dbReference>
<dbReference type="Proteomes" id="UP000002710">
    <property type="component" value="Chromosome"/>
</dbReference>
<dbReference type="EMBL" id="CP000112">
    <property type="protein sequence ID" value="ABB40381.1"/>
    <property type="molecule type" value="Genomic_DNA"/>
</dbReference>
<dbReference type="InterPro" id="IPR050330">
    <property type="entry name" value="Bact_OuterMem_StrucFunc"/>
</dbReference>
<dbReference type="HOGENOM" id="CLU_016890_0_3_7"/>
<evidence type="ECO:0000256" key="6">
    <source>
        <dbReference type="ARBA" id="ARBA00023136"/>
    </source>
</evidence>
<dbReference type="PANTHER" id="PTHR30329:SF21">
    <property type="entry name" value="LIPOPROTEIN YIAD-RELATED"/>
    <property type="match status" value="1"/>
</dbReference>
<dbReference type="PROSITE" id="PS51123">
    <property type="entry name" value="OMPA_2"/>
    <property type="match status" value="1"/>
</dbReference>